<feature type="transmembrane region" description="Helical" evidence="8">
    <location>
        <begin position="242"/>
        <end position="262"/>
    </location>
</feature>
<evidence type="ECO:0000256" key="6">
    <source>
        <dbReference type="ARBA" id="ARBA00022989"/>
    </source>
</evidence>
<feature type="transmembrane region" description="Helical" evidence="8">
    <location>
        <begin position="105"/>
        <end position="122"/>
    </location>
</feature>
<dbReference type="PANTHER" id="PTHR22911:SF137">
    <property type="entry name" value="SOLUTE CARRIER FAMILY 35 MEMBER G2-RELATED"/>
    <property type="match status" value="1"/>
</dbReference>
<feature type="transmembrane region" description="Helical" evidence="8">
    <location>
        <begin position="215"/>
        <end position="235"/>
    </location>
</feature>
<comment type="caution">
    <text evidence="10">The sequence shown here is derived from an EMBL/GenBank/DDBJ whole genome shotgun (WGS) entry which is preliminary data.</text>
</comment>
<dbReference type="NCBIfam" id="TIGR00688">
    <property type="entry name" value="rarD"/>
    <property type="match status" value="1"/>
</dbReference>
<keyword evidence="7 8" id="KW-0472">Membrane</keyword>
<dbReference type="SUPFAM" id="SSF103481">
    <property type="entry name" value="Multidrug resistance efflux transporter EmrE"/>
    <property type="match status" value="2"/>
</dbReference>
<feature type="transmembrane region" description="Helical" evidence="8">
    <location>
        <begin position="153"/>
        <end position="168"/>
    </location>
</feature>
<dbReference type="InterPro" id="IPR000620">
    <property type="entry name" value="EamA_dom"/>
</dbReference>
<reference evidence="10 11" key="1">
    <citation type="submission" date="2023-08" db="EMBL/GenBank/DDBJ databases">
        <title>Whole-genome sequencing of halo(alkali)philic microorganisms from hypersaline lakes.</title>
        <authorList>
            <person name="Sorokin D.Y."/>
            <person name="Abbas B."/>
            <person name="Merkel A.Y."/>
        </authorList>
    </citation>
    <scope>NUCLEOTIDE SEQUENCE [LARGE SCALE GENOMIC DNA]</scope>
    <source>
        <strain evidence="10 11">AB-CW4</strain>
    </source>
</reference>
<feature type="transmembrane region" description="Helical" evidence="8">
    <location>
        <begin position="73"/>
        <end position="93"/>
    </location>
</feature>
<dbReference type="RefSeq" id="WP_306729174.1">
    <property type="nucleotide sequence ID" value="NZ_JAVDDT010000009.1"/>
</dbReference>
<name>A0ABU0WB45_9GAMM</name>
<dbReference type="EMBL" id="JAVDDT010000009">
    <property type="protein sequence ID" value="MDQ2070675.1"/>
    <property type="molecule type" value="Genomic_DNA"/>
</dbReference>
<evidence type="ECO:0000256" key="8">
    <source>
        <dbReference type="SAM" id="Phobius"/>
    </source>
</evidence>
<dbReference type="Proteomes" id="UP001239019">
    <property type="component" value="Unassembled WGS sequence"/>
</dbReference>
<dbReference type="Pfam" id="PF00892">
    <property type="entry name" value="EamA"/>
    <property type="match status" value="2"/>
</dbReference>
<comment type="similarity">
    <text evidence="2">Belongs to the EamA transporter family.</text>
</comment>
<feature type="transmembrane region" description="Helical" evidence="8">
    <location>
        <begin position="129"/>
        <end position="147"/>
    </location>
</feature>
<evidence type="ECO:0000313" key="11">
    <source>
        <dbReference type="Proteomes" id="UP001239019"/>
    </source>
</evidence>
<evidence type="ECO:0000256" key="4">
    <source>
        <dbReference type="ARBA" id="ARBA00022475"/>
    </source>
</evidence>
<evidence type="ECO:0000259" key="9">
    <source>
        <dbReference type="Pfam" id="PF00892"/>
    </source>
</evidence>
<dbReference type="InterPro" id="IPR004626">
    <property type="entry name" value="RarD"/>
</dbReference>
<feature type="transmembrane region" description="Helical" evidence="8">
    <location>
        <begin position="12"/>
        <end position="28"/>
    </location>
</feature>
<evidence type="ECO:0000313" key="10">
    <source>
        <dbReference type="EMBL" id="MDQ2070675.1"/>
    </source>
</evidence>
<feature type="transmembrane region" description="Helical" evidence="8">
    <location>
        <begin position="40"/>
        <end position="61"/>
    </location>
</feature>
<organism evidence="10 11">
    <name type="scientific">Natronospira bacteriovora</name>
    <dbReference type="NCBI Taxonomy" id="3069753"/>
    <lineage>
        <taxon>Bacteria</taxon>
        <taxon>Pseudomonadati</taxon>
        <taxon>Pseudomonadota</taxon>
        <taxon>Gammaproteobacteria</taxon>
        <taxon>Natronospirales</taxon>
        <taxon>Natronospiraceae</taxon>
        <taxon>Natronospira</taxon>
    </lineage>
</organism>
<evidence type="ECO:0000256" key="5">
    <source>
        <dbReference type="ARBA" id="ARBA00022692"/>
    </source>
</evidence>
<feature type="transmembrane region" description="Helical" evidence="8">
    <location>
        <begin position="180"/>
        <end position="199"/>
    </location>
</feature>
<feature type="transmembrane region" description="Helical" evidence="8">
    <location>
        <begin position="268"/>
        <end position="286"/>
    </location>
</feature>
<evidence type="ECO:0000256" key="3">
    <source>
        <dbReference type="ARBA" id="ARBA00022448"/>
    </source>
</evidence>
<dbReference type="PANTHER" id="PTHR22911">
    <property type="entry name" value="ACYL-MALONYL CONDENSING ENZYME-RELATED"/>
    <property type="match status" value="1"/>
</dbReference>
<evidence type="ECO:0000256" key="7">
    <source>
        <dbReference type="ARBA" id="ARBA00023136"/>
    </source>
</evidence>
<feature type="domain" description="EamA" evidence="9">
    <location>
        <begin position="154"/>
        <end position="285"/>
    </location>
</feature>
<comment type="subcellular location">
    <subcellularLocation>
        <location evidence="1">Cell membrane</location>
        <topology evidence="1">Multi-pass membrane protein</topology>
    </subcellularLocation>
</comment>
<accession>A0ABU0WB45</accession>
<keyword evidence="11" id="KW-1185">Reference proteome</keyword>
<keyword evidence="5 8" id="KW-0812">Transmembrane</keyword>
<gene>
    <name evidence="10" type="primary">rarD</name>
    <name evidence="10" type="ORF">RBH19_12410</name>
</gene>
<keyword evidence="3" id="KW-0813">Transport</keyword>
<feature type="domain" description="EamA" evidence="9">
    <location>
        <begin position="9"/>
        <end position="145"/>
    </location>
</feature>
<protein>
    <submittedName>
        <fullName evidence="10">EamA family transporter RarD</fullName>
    </submittedName>
</protein>
<dbReference type="InterPro" id="IPR037185">
    <property type="entry name" value="EmrE-like"/>
</dbReference>
<sequence>MFRDQQERSGVIYATATFCFYGLTPLYFKAVQHVSALEVLGHRIVWSVLFLILLMAWWGGLGRGLSGLWRRDVLPWLLLSGAIIGFNWGVFIWTVHADRVLEASLGYYINPLVNILLGLIFLGERLRPVQWVAVGLAATGTLTLVLAQGIVPWAGLALAFSFGFYGLVRKRVAVRAASGLLVETALLLPAVILAGLWAWQAGQLVFLNLNLRTDLLLLAAGVITTLPLIWFANAARRLPLSVIGFFQYIAPTVTLCLAVFLFGETFTTAHGVTFGLIWLALALLMADTIRNRRRPRIHPQRD</sequence>
<evidence type="ECO:0000256" key="1">
    <source>
        <dbReference type="ARBA" id="ARBA00004651"/>
    </source>
</evidence>
<evidence type="ECO:0000256" key="2">
    <source>
        <dbReference type="ARBA" id="ARBA00007362"/>
    </source>
</evidence>
<proteinExistence type="inferred from homology"/>
<keyword evidence="6 8" id="KW-1133">Transmembrane helix</keyword>
<keyword evidence="4" id="KW-1003">Cell membrane</keyword>